<gene>
    <name evidence="2" type="ORF">DM01DRAFT_1100194</name>
</gene>
<keyword evidence="3" id="KW-1185">Reference proteome</keyword>
<feature type="compositionally biased region" description="Polar residues" evidence="1">
    <location>
        <begin position="43"/>
        <end position="55"/>
    </location>
</feature>
<reference evidence="2 3" key="1">
    <citation type="submission" date="2016-07" db="EMBL/GenBank/DDBJ databases">
        <title>Pervasive Adenine N6-methylation of Active Genes in Fungi.</title>
        <authorList>
            <consortium name="DOE Joint Genome Institute"/>
            <person name="Mondo S.J."/>
            <person name="Dannebaum R.O."/>
            <person name="Kuo R.C."/>
            <person name="Labutti K."/>
            <person name="Haridas S."/>
            <person name="Kuo A."/>
            <person name="Salamov A."/>
            <person name="Ahrendt S.R."/>
            <person name="Lipzen A."/>
            <person name="Sullivan W."/>
            <person name="Andreopoulos W.B."/>
            <person name="Clum A."/>
            <person name="Lindquist E."/>
            <person name="Daum C."/>
            <person name="Ramamoorthy G.K."/>
            <person name="Gryganskyi A."/>
            <person name="Culley D."/>
            <person name="Magnuson J.K."/>
            <person name="James T.Y."/>
            <person name="O'Malley M.A."/>
            <person name="Stajich J.E."/>
            <person name="Spatafora J.W."/>
            <person name="Visel A."/>
            <person name="Grigoriev I.V."/>
        </authorList>
    </citation>
    <scope>NUCLEOTIDE SEQUENCE [LARGE SCALE GENOMIC DNA]</scope>
    <source>
        <strain evidence="2 3">NRRL 3301</strain>
    </source>
</reference>
<dbReference type="EMBL" id="MCGT01000024">
    <property type="protein sequence ID" value="ORX50246.1"/>
    <property type="molecule type" value="Genomic_DNA"/>
</dbReference>
<dbReference type="Proteomes" id="UP000242146">
    <property type="component" value="Unassembled WGS sequence"/>
</dbReference>
<dbReference type="OrthoDB" id="2258660at2759"/>
<feature type="region of interest" description="Disordered" evidence="1">
    <location>
        <begin position="43"/>
        <end position="69"/>
    </location>
</feature>
<dbReference type="AlphaFoldDB" id="A0A1X2GC22"/>
<sequence>MPRTVPLIAGLVVVSAVTYKFRDDLLKDTGDLQSRLQSARSKLDHITSSTSTHQLANHPMESVLPDISPVQDSKKYINDRLMPSGKLHHQT</sequence>
<accession>A0A1X2GC22</accession>
<evidence type="ECO:0000313" key="3">
    <source>
        <dbReference type="Proteomes" id="UP000242146"/>
    </source>
</evidence>
<name>A0A1X2GC22_9FUNG</name>
<evidence type="ECO:0000256" key="1">
    <source>
        <dbReference type="SAM" id="MobiDB-lite"/>
    </source>
</evidence>
<comment type="caution">
    <text evidence="2">The sequence shown here is derived from an EMBL/GenBank/DDBJ whole genome shotgun (WGS) entry which is preliminary data.</text>
</comment>
<protein>
    <submittedName>
        <fullName evidence="2">Uncharacterized protein</fullName>
    </submittedName>
</protein>
<organism evidence="2 3">
    <name type="scientific">Hesseltinella vesiculosa</name>
    <dbReference type="NCBI Taxonomy" id="101127"/>
    <lineage>
        <taxon>Eukaryota</taxon>
        <taxon>Fungi</taxon>
        <taxon>Fungi incertae sedis</taxon>
        <taxon>Mucoromycota</taxon>
        <taxon>Mucoromycotina</taxon>
        <taxon>Mucoromycetes</taxon>
        <taxon>Mucorales</taxon>
        <taxon>Cunninghamellaceae</taxon>
        <taxon>Hesseltinella</taxon>
    </lineage>
</organism>
<evidence type="ECO:0000313" key="2">
    <source>
        <dbReference type="EMBL" id="ORX50246.1"/>
    </source>
</evidence>
<proteinExistence type="predicted"/>